<evidence type="ECO:0000313" key="1">
    <source>
        <dbReference type="EMBL" id="KGD61389.1"/>
    </source>
</evidence>
<comment type="caution">
    <text evidence="1">The sequence shown here is derived from an EMBL/GenBank/DDBJ whole genome shotgun (WGS) entry which is preliminary data.</text>
</comment>
<proteinExistence type="predicted"/>
<accession>A0A095SAS1</accession>
<dbReference type="PATRIC" id="fig|1177154.3.peg.3729"/>
<name>A0A095SAS1_9GAMM</name>
<dbReference type="OrthoDB" id="6625533at2"/>
<organism evidence="1 2">
    <name type="scientific">Alcanivorax nanhaiticus</name>
    <dbReference type="NCBI Taxonomy" id="1177154"/>
    <lineage>
        <taxon>Bacteria</taxon>
        <taxon>Pseudomonadati</taxon>
        <taxon>Pseudomonadota</taxon>
        <taxon>Gammaproteobacteria</taxon>
        <taxon>Oceanospirillales</taxon>
        <taxon>Alcanivoracaceae</taxon>
        <taxon>Alcanivorax</taxon>
    </lineage>
</organism>
<gene>
    <name evidence="1" type="ORF">Y5S_03727</name>
</gene>
<protein>
    <submittedName>
        <fullName evidence="1">Uncharacterized protein</fullName>
    </submittedName>
</protein>
<evidence type="ECO:0000313" key="2">
    <source>
        <dbReference type="Proteomes" id="UP000029444"/>
    </source>
</evidence>
<dbReference type="EMBL" id="ARXV01000025">
    <property type="protein sequence ID" value="KGD61389.1"/>
    <property type="molecule type" value="Genomic_DNA"/>
</dbReference>
<dbReference type="STRING" id="1177154.Y5S_03727"/>
<keyword evidence="2" id="KW-1185">Reference proteome</keyword>
<reference evidence="1 2" key="1">
    <citation type="submission" date="2012-09" db="EMBL/GenBank/DDBJ databases">
        <title>Genome Sequence of alkane-degrading Bacterium Alcanivorax sp. 19-m-6.</title>
        <authorList>
            <person name="Lai Q."/>
            <person name="Shao Z."/>
        </authorList>
    </citation>
    <scope>NUCLEOTIDE SEQUENCE [LARGE SCALE GENOMIC DNA]</scope>
    <source>
        <strain evidence="1 2">19-m-6</strain>
    </source>
</reference>
<dbReference type="RefSeq" id="WP_035235391.1">
    <property type="nucleotide sequence ID" value="NZ_ARXV01000025.1"/>
</dbReference>
<sequence>MNAAITISSPATIQTNGLMAVNHLADQAGFLFNVTVTEKLVDRVFLADGKHSVDECLSLFLRTCAEQLKVAITDNKRWERTRLFYPMPTLDGFFQPEEVVIKTYNADVVVMLASEEAFFKQ</sequence>
<dbReference type="AlphaFoldDB" id="A0A095SAS1"/>
<dbReference type="Proteomes" id="UP000029444">
    <property type="component" value="Unassembled WGS sequence"/>
</dbReference>